<keyword evidence="3" id="KW-1185">Reference proteome</keyword>
<evidence type="ECO:0000256" key="1">
    <source>
        <dbReference type="SAM" id="Phobius"/>
    </source>
</evidence>
<evidence type="ECO:0000313" key="2">
    <source>
        <dbReference type="EMBL" id="GFY91167.1"/>
    </source>
</evidence>
<dbReference type="Proteomes" id="UP000585474">
    <property type="component" value="Unassembled WGS sequence"/>
</dbReference>
<accession>A0A7J0EZV8</accession>
<keyword evidence="1" id="KW-0812">Transmembrane</keyword>
<name>A0A7J0EZV8_9ERIC</name>
<feature type="transmembrane region" description="Helical" evidence="1">
    <location>
        <begin position="24"/>
        <end position="43"/>
    </location>
</feature>
<sequence>MENKTIDNSGNVEMISEMTQNVNGAPLVVGAIAGLAIPAVLMAPVHTNIPVSHAEKPELFNGTNFKRWQQKMLFYLTTLSLARFLKEDAFGMSEGETNHDVITARDA</sequence>
<gene>
    <name evidence="2" type="ORF">Acr_07g0013630</name>
</gene>
<keyword evidence="1" id="KW-0472">Membrane</keyword>
<keyword evidence="1" id="KW-1133">Transmembrane helix</keyword>
<comment type="caution">
    <text evidence="2">The sequence shown here is derived from an EMBL/GenBank/DDBJ whole genome shotgun (WGS) entry which is preliminary data.</text>
</comment>
<dbReference type="AlphaFoldDB" id="A0A7J0EZV8"/>
<evidence type="ECO:0000313" key="3">
    <source>
        <dbReference type="Proteomes" id="UP000585474"/>
    </source>
</evidence>
<protein>
    <submittedName>
        <fullName evidence="2">Uncharacterized protein</fullName>
    </submittedName>
</protein>
<dbReference type="OrthoDB" id="1699522at2759"/>
<organism evidence="2 3">
    <name type="scientific">Actinidia rufa</name>
    <dbReference type="NCBI Taxonomy" id="165716"/>
    <lineage>
        <taxon>Eukaryota</taxon>
        <taxon>Viridiplantae</taxon>
        <taxon>Streptophyta</taxon>
        <taxon>Embryophyta</taxon>
        <taxon>Tracheophyta</taxon>
        <taxon>Spermatophyta</taxon>
        <taxon>Magnoliopsida</taxon>
        <taxon>eudicotyledons</taxon>
        <taxon>Gunneridae</taxon>
        <taxon>Pentapetalae</taxon>
        <taxon>asterids</taxon>
        <taxon>Ericales</taxon>
        <taxon>Actinidiaceae</taxon>
        <taxon>Actinidia</taxon>
    </lineage>
</organism>
<dbReference type="EMBL" id="BJWL01000007">
    <property type="protein sequence ID" value="GFY91167.1"/>
    <property type="molecule type" value="Genomic_DNA"/>
</dbReference>
<reference evidence="2 3" key="1">
    <citation type="submission" date="2019-07" db="EMBL/GenBank/DDBJ databases">
        <title>De Novo Assembly of kiwifruit Actinidia rufa.</title>
        <authorList>
            <person name="Sugita-Konishi S."/>
            <person name="Sato K."/>
            <person name="Mori E."/>
            <person name="Abe Y."/>
            <person name="Kisaki G."/>
            <person name="Hamano K."/>
            <person name="Suezawa K."/>
            <person name="Otani M."/>
            <person name="Fukuda T."/>
            <person name="Manabe T."/>
            <person name="Gomi K."/>
            <person name="Tabuchi M."/>
            <person name="Akimitsu K."/>
            <person name="Kataoka I."/>
        </authorList>
    </citation>
    <scope>NUCLEOTIDE SEQUENCE [LARGE SCALE GENOMIC DNA]</scope>
    <source>
        <strain evidence="3">cv. Fuchu</strain>
    </source>
</reference>
<proteinExistence type="predicted"/>